<accession>A0A0R2JJP7</accession>
<evidence type="ECO:0000259" key="5">
    <source>
        <dbReference type="SMART" id="SM00507"/>
    </source>
</evidence>
<comment type="similarity">
    <text evidence="3">Belongs to the HNH nuclease family.</text>
</comment>
<keyword evidence="2" id="KW-0378">Hydrolase</keyword>
<evidence type="ECO:0000256" key="1">
    <source>
        <dbReference type="ARBA" id="ARBA00022722"/>
    </source>
</evidence>
<reference evidence="6 7" key="1">
    <citation type="journal article" date="2015" name="Genome Announc.">
        <title>Expanding the biotechnology potential of lactobacilli through comparative genomics of 213 strains and associated genera.</title>
        <authorList>
            <person name="Sun Z."/>
            <person name="Harris H.M."/>
            <person name="McCann A."/>
            <person name="Guo C."/>
            <person name="Argimon S."/>
            <person name="Zhang W."/>
            <person name="Yang X."/>
            <person name="Jeffery I.B."/>
            <person name="Cooney J.C."/>
            <person name="Kagawa T.F."/>
            <person name="Liu W."/>
            <person name="Song Y."/>
            <person name="Salvetti E."/>
            <person name="Wrobel A."/>
            <person name="Rasinkangas P."/>
            <person name="Parkhill J."/>
            <person name="Rea M.C."/>
            <person name="O'Sullivan O."/>
            <person name="Ritari J."/>
            <person name="Douillard F.P."/>
            <person name="Paul Ross R."/>
            <person name="Yang R."/>
            <person name="Briner A.E."/>
            <person name="Felis G.E."/>
            <person name="de Vos W.M."/>
            <person name="Barrangou R."/>
            <person name="Klaenhammer T.R."/>
            <person name="Caufield P.W."/>
            <person name="Cui Y."/>
            <person name="Zhang H."/>
            <person name="O'Toole P.W."/>
        </authorList>
    </citation>
    <scope>NUCLEOTIDE SEQUENCE [LARGE SCALE GENOMIC DNA]</scope>
    <source>
        <strain evidence="6 7">DSM 20014</strain>
    </source>
</reference>
<dbReference type="EMBL" id="JQCD01000018">
    <property type="protein sequence ID" value="KRN77486.1"/>
    <property type="molecule type" value="Genomic_DNA"/>
</dbReference>
<dbReference type="GO" id="GO:0008270">
    <property type="term" value="F:zinc ion binding"/>
    <property type="evidence" value="ECO:0007669"/>
    <property type="project" value="InterPro"/>
</dbReference>
<comment type="caution">
    <text evidence="6">The sequence shown here is derived from an EMBL/GenBank/DDBJ whole genome shotgun (WGS) entry which is preliminary data.</text>
</comment>
<dbReference type="CDD" id="cd00085">
    <property type="entry name" value="HNHc"/>
    <property type="match status" value="1"/>
</dbReference>
<dbReference type="STRING" id="1620.IV67_GL001541"/>
<dbReference type="PATRIC" id="fig|1620.3.peg.1575"/>
<proteinExistence type="inferred from homology"/>
<evidence type="ECO:0000313" key="6">
    <source>
        <dbReference type="EMBL" id="KRN77486.1"/>
    </source>
</evidence>
<evidence type="ECO:0000256" key="3">
    <source>
        <dbReference type="ARBA" id="ARBA00038412"/>
    </source>
</evidence>
<dbReference type="InterPro" id="IPR003615">
    <property type="entry name" value="HNH_nuc"/>
</dbReference>
<keyword evidence="6" id="KW-0255">Endonuclease</keyword>
<dbReference type="SMART" id="SM00507">
    <property type="entry name" value="HNHc"/>
    <property type="match status" value="1"/>
</dbReference>
<dbReference type="GO" id="GO:0003676">
    <property type="term" value="F:nucleic acid binding"/>
    <property type="evidence" value="ECO:0007669"/>
    <property type="project" value="InterPro"/>
</dbReference>
<keyword evidence="1" id="KW-0540">Nuclease</keyword>
<keyword evidence="7" id="KW-1185">Reference proteome</keyword>
<gene>
    <name evidence="6" type="ORF">IV67_GL001541</name>
</gene>
<dbReference type="GO" id="GO:0004519">
    <property type="term" value="F:endonuclease activity"/>
    <property type="evidence" value="ECO:0007669"/>
    <property type="project" value="UniProtKB-KW"/>
</dbReference>
<dbReference type="Proteomes" id="UP000051673">
    <property type="component" value="Unassembled WGS sequence"/>
</dbReference>
<dbReference type="GO" id="GO:0016787">
    <property type="term" value="F:hydrolase activity"/>
    <property type="evidence" value="ECO:0007669"/>
    <property type="project" value="UniProtKB-KW"/>
</dbReference>
<evidence type="ECO:0000256" key="2">
    <source>
        <dbReference type="ARBA" id="ARBA00022801"/>
    </source>
</evidence>
<dbReference type="GO" id="GO:0005829">
    <property type="term" value="C:cytosol"/>
    <property type="evidence" value="ECO:0007669"/>
    <property type="project" value="TreeGrafter"/>
</dbReference>
<protein>
    <recommendedName>
        <fullName evidence="4">Putative HNH nuclease YajD</fullName>
    </recommendedName>
</protein>
<organism evidence="6 7">
    <name type="scientific">Weissella minor</name>
    <dbReference type="NCBI Taxonomy" id="1620"/>
    <lineage>
        <taxon>Bacteria</taxon>
        <taxon>Bacillati</taxon>
        <taxon>Bacillota</taxon>
        <taxon>Bacilli</taxon>
        <taxon>Lactobacillales</taxon>
        <taxon>Lactobacillaceae</taxon>
        <taxon>Weissella</taxon>
    </lineage>
</organism>
<feature type="domain" description="HNH nuclease" evidence="5">
    <location>
        <begin position="78"/>
        <end position="134"/>
    </location>
</feature>
<dbReference type="Gene3D" id="1.10.30.50">
    <property type="match status" value="1"/>
</dbReference>
<dbReference type="Pfam" id="PF01844">
    <property type="entry name" value="HNH"/>
    <property type="match status" value="1"/>
</dbReference>
<name>A0A0R2JJP7_9LACO</name>
<sequence length="170" mass="19982">MHKTWRDVMPRVKQCRKVGCHSLATNGRAYCDAHQDLEEADRNRHDKYMTQRYNKQIRNRDGTKREQTSFYRTKQWVELRKVVLNRDSYLCQYCAVHGRVTPAKVVDHIVPIEYDTDRKADVTNLSVICGRCHSKKTAWEQHYYGTGQQQNKKKVPEIKSTGAIAKLIEK</sequence>
<evidence type="ECO:0000256" key="4">
    <source>
        <dbReference type="ARBA" id="ARBA00040194"/>
    </source>
</evidence>
<dbReference type="InterPro" id="IPR002711">
    <property type="entry name" value="HNH"/>
</dbReference>
<dbReference type="PANTHER" id="PTHR41286">
    <property type="entry name" value="HNH NUCLEASE YAJD-RELATED"/>
    <property type="match status" value="1"/>
</dbReference>
<evidence type="ECO:0000313" key="7">
    <source>
        <dbReference type="Proteomes" id="UP000051673"/>
    </source>
</evidence>
<dbReference type="AlphaFoldDB" id="A0A0R2JJP7"/>
<dbReference type="PANTHER" id="PTHR41286:SF1">
    <property type="entry name" value="HNH NUCLEASE YAJD-RELATED"/>
    <property type="match status" value="1"/>
</dbReference>